<name>A0A1N6Y1H4_9BACT</name>
<dbReference type="RefSeq" id="WP_076422151.1">
    <property type="nucleotide sequence ID" value="NZ_FTNM01000003.1"/>
</dbReference>
<evidence type="ECO:0000313" key="2">
    <source>
        <dbReference type="Proteomes" id="UP000185924"/>
    </source>
</evidence>
<dbReference type="OrthoDB" id="979415at2"/>
<sequence>MTESETPAILRNDYLEIQLGKQADVISVRWLRHPTSDEFRANNYLLADLLMAYECRRLLSDARAILYLELADQHWLMEQLIPLLSSTSLELHACVVSQISLELMDTDRLVKHSSGYASPSRKAIETRLFLNTSPARA</sequence>
<dbReference type="EMBL" id="FTNM01000003">
    <property type="protein sequence ID" value="SIR08492.1"/>
    <property type="molecule type" value="Genomic_DNA"/>
</dbReference>
<accession>A0A1N6Y1H4</accession>
<protein>
    <submittedName>
        <fullName evidence="1">Uncharacterized protein</fullName>
    </submittedName>
</protein>
<keyword evidence="2" id="KW-1185">Reference proteome</keyword>
<reference evidence="2" key="1">
    <citation type="submission" date="2017-01" db="EMBL/GenBank/DDBJ databases">
        <authorList>
            <person name="Varghese N."/>
            <person name="Submissions S."/>
        </authorList>
    </citation>
    <scope>NUCLEOTIDE SEQUENCE [LARGE SCALE GENOMIC DNA]</scope>
    <source>
        <strain evidence="2">DM9</strain>
    </source>
</reference>
<gene>
    <name evidence="1" type="ORF">SAMN05421545_2206</name>
</gene>
<proteinExistence type="predicted"/>
<evidence type="ECO:0000313" key="1">
    <source>
        <dbReference type="EMBL" id="SIR08492.1"/>
    </source>
</evidence>
<dbReference type="AlphaFoldDB" id="A0A1N6Y1H4"/>
<organism evidence="1 2">
    <name type="scientific">Pontibacter lucknowensis</name>
    <dbReference type="NCBI Taxonomy" id="1077936"/>
    <lineage>
        <taxon>Bacteria</taxon>
        <taxon>Pseudomonadati</taxon>
        <taxon>Bacteroidota</taxon>
        <taxon>Cytophagia</taxon>
        <taxon>Cytophagales</taxon>
        <taxon>Hymenobacteraceae</taxon>
        <taxon>Pontibacter</taxon>
    </lineage>
</organism>
<dbReference type="Proteomes" id="UP000185924">
    <property type="component" value="Unassembled WGS sequence"/>
</dbReference>